<dbReference type="EMBL" id="CACVBS010000079">
    <property type="protein sequence ID" value="CAA7269512.1"/>
    <property type="molecule type" value="Genomic_DNA"/>
</dbReference>
<protein>
    <recommendedName>
        <fullName evidence="3">F-box domain-containing protein</fullName>
    </recommendedName>
</protein>
<comment type="caution">
    <text evidence="1">The sequence shown here is derived from an EMBL/GenBank/DDBJ whole genome shotgun (WGS) entry which is preliminary data.</text>
</comment>
<evidence type="ECO:0008006" key="3">
    <source>
        <dbReference type="Google" id="ProtNLM"/>
    </source>
</evidence>
<name>A0A8S0X787_CYCAE</name>
<dbReference type="AlphaFoldDB" id="A0A8S0X787"/>
<gene>
    <name evidence="1" type="ORF">AAE3_LOCUS11697</name>
</gene>
<organism evidence="1 2">
    <name type="scientific">Cyclocybe aegerita</name>
    <name type="common">Black poplar mushroom</name>
    <name type="synonym">Agrocybe aegerita</name>
    <dbReference type="NCBI Taxonomy" id="1973307"/>
    <lineage>
        <taxon>Eukaryota</taxon>
        <taxon>Fungi</taxon>
        <taxon>Dikarya</taxon>
        <taxon>Basidiomycota</taxon>
        <taxon>Agaricomycotina</taxon>
        <taxon>Agaricomycetes</taxon>
        <taxon>Agaricomycetidae</taxon>
        <taxon>Agaricales</taxon>
        <taxon>Agaricineae</taxon>
        <taxon>Bolbitiaceae</taxon>
        <taxon>Cyclocybe</taxon>
    </lineage>
</organism>
<reference evidence="1 2" key="1">
    <citation type="submission" date="2020-01" db="EMBL/GenBank/DDBJ databases">
        <authorList>
            <person name="Gupta K D."/>
        </authorList>
    </citation>
    <scope>NUCLEOTIDE SEQUENCE [LARGE SCALE GENOMIC DNA]</scope>
</reference>
<keyword evidence="2" id="KW-1185">Reference proteome</keyword>
<evidence type="ECO:0000313" key="1">
    <source>
        <dbReference type="EMBL" id="CAA7269512.1"/>
    </source>
</evidence>
<sequence>MASFEDSPFASHIGTNYVPTDTEVLQIHEFLQDPKKEKAKLDDEIAEIQSKLDALKAKSDAIVATVKAHEALISPIRRYPDILQEIFVHCLPTDHDAVMSASEAPLLLTRVCSDWRRLALATPSLWSSLFVTLPSPPLRPFDEDSGTERRRTERFFRRLKTIAVTAGEWLGRSGSCPLSISMVADQMSDGNFENPFVDVLVPFSSRWKRLIMQVNDGPSIAKILQVAAADTPMLQELVLNTGVFPSTPGFQPCVKWAQCGLVQAPRLQKLVFCNLTEDLSLFHLPWAQLTHISVDACRRSYTAALSPQKIFNIMEHAVCLVSAQFEVGNFDWPPPEASGAVDLTVHGNTPLVLPSLRHLSIHAGSDPSHLFQALRTPNLHEFGFFSTRLPGEGIPEVLSFISRADHLTSFSTDPRCFTANEILDCLRLCSSVTCLKFGLGFVPHIFDRHSSFMPRGPPALTDDDLMQHLTPSDDPNKTHLCPMLKEFRCTLKACFSEEALMKFVTARQDLAMKEGSSKLERVIVALHIFVRWTS</sequence>
<proteinExistence type="predicted"/>
<dbReference type="Proteomes" id="UP000467700">
    <property type="component" value="Unassembled WGS sequence"/>
</dbReference>
<accession>A0A8S0X787</accession>
<dbReference type="OrthoDB" id="3365698at2759"/>
<evidence type="ECO:0000313" key="2">
    <source>
        <dbReference type="Proteomes" id="UP000467700"/>
    </source>
</evidence>